<organism evidence="2 3">
    <name type="scientific">Nonomuraea cavernae</name>
    <dbReference type="NCBI Taxonomy" id="2045107"/>
    <lineage>
        <taxon>Bacteria</taxon>
        <taxon>Bacillati</taxon>
        <taxon>Actinomycetota</taxon>
        <taxon>Actinomycetes</taxon>
        <taxon>Streptosporangiales</taxon>
        <taxon>Streptosporangiaceae</taxon>
        <taxon>Nonomuraea</taxon>
    </lineage>
</organism>
<dbReference type="InterPro" id="IPR051783">
    <property type="entry name" value="NAD(P)-dependent_oxidoreduct"/>
</dbReference>
<dbReference type="Pfam" id="PF01370">
    <property type="entry name" value="Epimerase"/>
    <property type="match status" value="1"/>
</dbReference>
<dbReference type="Proteomes" id="UP000646523">
    <property type="component" value="Unassembled WGS sequence"/>
</dbReference>
<gene>
    <name evidence="2" type="ORF">GCM10012289_70550</name>
</gene>
<feature type="domain" description="NAD-dependent epimerase/dehydratase" evidence="1">
    <location>
        <begin position="6"/>
        <end position="174"/>
    </location>
</feature>
<evidence type="ECO:0000259" key="1">
    <source>
        <dbReference type="Pfam" id="PF01370"/>
    </source>
</evidence>
<reference evidence="2" key="2">
    <citation type="submission" date="2020-09" db="EMBL/GenBank/DDBJ databases">
        <authorList>
            <person name="Sun Q."/>
            <person name="Zhou Y."/>
        </authorList>
    </citation>
    <scope>NUCLEOTIDE SEQUENCE</scope>
    <source>
        <strain evidence="2">CGMCC 4.7368</strain>
    </source>
</reference>
<accession>A0A917ZDS7</accession>
<evidence type="ECO:0000313" key="2">
    <source>
        <dbReference type="EMBL" id="GGO81485.1"/>
    </source>
</evidence>
<dbReference type="PANTHER" id="PTHR48079:SF6">
    <property type="entry name" value="NAD(P)-BINDING DOMAIN-CONTAINING PROTEIN-RELATED"/>
    <property type="match status" value="1"/>
</dbReference>
<dbReference type="InterPro" id="IPR001509">
    <property type="entry name" value="Epimerase_deHydtase"/>
</dbReference>
<dbReference type="GO" id="GO:0005737">
    <property type="term" value="C:cytoplasm"/>
    <property type="evidence" value="ECO:0007669"/>
    <property type="project" value="TreeGrafter"/>
</dbReference>
<protein>
    <submittedName>
        <fullName evidence="2">Oxidoreductase</fullName>
    </submittedName>
</protein>
<dbReference type="AlphaFoldDB" id="A0A917ZDS7"/>
<proteinExistence type="predicted"/>
<dbReference type="PANTHER" id="PTHR48079">
    <property type="entry name" value="PROTEIN YEEZ"/>
    <property type="match status" value="1"/>
</dbReference>
<name>A0A917ZDS7_9ACTN</name>
<keyword evidence="3" id="KW-1185">Reference proteome</keyword>
<reference evidence="2" key="1">
    <citation type="journal article" date="2014" name="Int. J. Syst. Evol. Microbiol.">
        <title>Complete genome sequence of Corynebacterium casei LMG S-19264T (=DSM 44701T), isolated from a smear-ripened cheese.</title>
        <authorList>
            <consortium name="US DOE Joint Genome Institute (JGI-PGF)"/>
            <person name="Walter F."/>
            <person name="Albersmeier A."/>
            <person name="Kalinowski J."/>
            <person name="Ruckert C."/>
        </authorList>
    </citation>
    <scope>NUCLEOTIDE SEQUENCE</scope>
    <source>
        <strain evidence="2">CGMCC 4.7368</strain>
    </source>
</reference>
<evidence type="ECO:0000313" key="3">
    <source>
        <dbReference type="Proteomes" id="UP000646523"/>
    </source>
</evidence>
<dbReference type="SUPFAM" id="SSF51735">
    <property type="entry name" value="NAD(P)-binding Rossmann-fold domains"/>
    <property type="match status" value="1"/>
</dbReference>
<dbReference type="GO" id="GO:0004029">
    <property type="term" value="F:aldehyde dehydrogenase (NAD+) activity"/>
    <property type="evidence" value="ECO:0007669"/>
    <property type="project" value="TreeGrafter"/>
</dbReference>
<sequence length="337" mass="35560">MAGMRVLVTGASGFVGAHATVAMAALGHEPHLLVRNPEKVVRVLAALAPPQEWPIHQADIRDAPAVRRALERCDAVLHAAADMGVTGHATDLRGTNVTGLANVLGQAAELGLDPIVHVSTVAVFVPPTGPMITVDSPLASPRNGYGRSKVEGDRYARDLRGVTIVYPGGVAGPHQPTLDGLNEGLRAGLRSGWPIVPGGVSVLDVRDLAVALARCFVPGQGARRYVLGGNFLTWAEIAFLARRLTGRKGRTLRMPGTLLRALAAALDGVKGLGLRVAYPLTRDAADFMLTLVPTHDTTALKELGVTLRPADDTVSDTLRWLVAEGHLKPREIGRLAP</sequence>
<dbReference type="InterPro" id="IPR036291">
    <property type="entry name" value="NAD(P)-bd_dom_sf"/>
</dbReference>
<dbReference type="EMBL" id="BMNH01000037">
    <property type="protein sequence ID" value="GGO81485.1"/>
    <property type="molecule type" value="Genomic_DNA"/>
</dbReference>
<dbReference type="Gene3D" id="3.40.50.720">
    <property type="entry name" value="NAD(P)-binding Rossmann-like Domain"/>
    <property type="match status" value="1"/>
</dbReference>
<comment type="caution">
    <text evidence="2">The sequence shown here is derived from an EMBL/GenBank/DDBJ whole genome shotgun (WGS) entry which is preliminary data.</text>
</comment>